<evidence type="ECO:0000256" key="1">
    <source>
        <dbReference type="SAM" id="MobiDB-lite"/>
    </source>
</evidence>
<name>A0A1L7WBW4_9HELO</name>
<gene>
    <name evidence="2" type="ORF">PAC_00147</name>
</gene>
<evidence type="ECO:0000313" key="3">
    <source>
        <dbReference type="Proteomes" id="UP000184330"/>
    </source>
</evidence>
<dbReference type="OrthoDB" id="5099223at2759"/>
<reference evidence="2 3" key="1">
    <citation type="submission" date="2016-03" db="EMBL/GenBank/DDBJ databases">
        <authorList>
            <person name="Ploux O."/>
        </authorList>
    </citation>
    <scope>NUCLEOTIDE SEQUENCE [LARGE SCALE GENOMIC DNA]</scope>
    <source>
        <strain evidence="2 3">UAMH 11012</strain>
    </source>
</reference>
<organism evidence="2 3">
    <name type="scientific">Phialocephala subalpina</name>
    <dbReference type="NCBI Taxonomy" id="576137"/>
    <lineage>
        <taxon>Eukaryota</taxon>
        <taxon>Fungi</taxon>
        <taxon>Dikarya</taxon>
        <taxon>Ascomycota</taxon>
        <taxon>Pezizomycotina</taxon>
        <taxon>Leotiomycetes</taxon>
        <taxon>Helotiales</taxon>
        <taxon>Mollisiaceae</taxon>
        <taxon>Phialocephala</taxon>
        <taxon>Phialocephala fortinii species complex</taxon>
    </lineage>
</organism>
<dbReference type="AlphaFoldDB" id="A0A1L7WBW4"/>
<dbReference type="Proteomes" id="UP000184330">
    <property type="component" value="Unassembled WGS sequence"/>
</dbReference>
<dbReference type="EMBL" id="FJOG01000001">
    <property type="protein sequence ID" value="CZR50275.1"/>
    <property type="molecule type" value="Genomic_DNA"/>
</dbReference>
<protein>
    <submittedName>
        <fullName evidence="2">Uncharacterized protein</fullName>
    </submittedName>
</protein>
<feature type="compositionally biased region" description="Polar residues" evidence="1">
    <location>
        <begin position="260"/>
        <end position="269"/>
    </location>
</feature>
<keyword evidence="3" id="KW-1185">Reference proteome</keyword>
<proteinExistence type="predicted"/>
<sequence>MQATTHKTIQFRLSSFETKAINRKCIAPRMFDAIDNFPITSPIVSFTGPIIGSGLTLLRDDPLSGLSETQRKCCGGFHQFQVFIIFSIHINPWTLLCKKMVERQDTQFQPNTAFTCTGKVAGFLGHHAMVQPPQLRQEYVFTVVPDTWTFLDKMSRGFTSASLLTAEQASSMATPKTLPTNQISHNSSRTPNASGTEDTAEEFPSPTSKRPRTDYTPHIAAYNTTSTIASDKRSHTPPGTPTRTSNPFHTDQGMKLPSFQPATSPTTNLIGDPVSRLPTLPDDTKRTQRNRHPAPKVLHLD</sequence>
<feature type="compositionally biased region" description="Polar residues" evidence="1">
    <location>
        <begin position="169"/>
        <end position="197"/>
    </location>
</feature>
<evidence type="ECO:0000313" key="2">
    <source>
        <dbReference type="EMBL" id="CZR50275.1"/>
    </source>
</evidence>
<feature type="region of interest" description="Disordered" evidence="1">
    <location>
        <begin position="169"/>
        <end position="301"/>
    </location>
</feature>
<accession>A0A1L7WBW4</accession>